<name>A0A1R4ABX4_BABMR</name>
<dbReference type="OrthoDB" id="446277at2759"/>
<dbReference type="AlphaFoldDB" id="A0A1R4ABX4"/>
<evidence type="ECO:0000313" key="2">
    <source>
        <dbReference type="Proteomes" id="UP000002899"/>
    </source>
</evidence>
<evidence type="ECO:0000313" key="1">
    <source>
        <dbReference type="EMBL" id="SJK86498.1"/>
    </source>
</evidence>
<dbReference type="RefSeq" id="XP_021338652.1">
    <property type="nucleotide sequence ID" value="XM_021482096.1"/>
</dbReference>
<dbReference type="InterPro" id="IPR036065">
    <property type="entry name" value="BolA-like_sf"/>
</dbReference>
<organism evidence="1 2">
    <name type="scientific">Babesia microti (strain RI)</name>
    <dbReference type="NCBI Taxonomy" id="1133968"/>
    <lineage>
        <taxon>Eukaryota</taxon>
        <taxon>Sar</taxon>
        <taxon>Alveolata</taxon>
        <taxon>Apicomplexa</taxon>
        <taxon>Aconoidasida</taxon>
        <taxon>Piroplasmida</taxon>
        <taxon>Babesiidae</taxon>
        <taxon>Babesia</taxon>
    </lineage>
</organism>
<dbReference type="SUPFAM" id="SSF82657">
    <property type="entry name" value="BolA-like"/>
    <property type="match status" value="1"/>
</dbReference>
<dbReference type="EMBL" id="LN871598">
    <property type="protein sequence ID" value="SJK86498.1"/>
    <property type="molecule type" value="Genomic_DNA"/>
</dbReference>
<proteinExistence type="predicted"/>
<reference evidence="1 2" key="3">
    <citation type="journal article" date="2016" name="Sci. Rep.">
        <title>Genome-wide diversity and gene expression profiling of Babesia microti isolates identify polymorphic genes that mediate host-pathogen interactions.</title>
        <authorList>
            <person name="Silva J.C."/>
            <person name="Cornillot E."/>
            <person name="McCracken C."/>
            <person name="Usmani-Brown S."/>
            <person name="Dwivedi A."/>
            <person name="Ifeonu O.O."/>
            <person name="Crabtree J."/>
            <person name="Gotia H.T."/>
            <person name="Virji A.Z."/>
            <person name="Reynes C."/>
            <person name="Colinge J."/>
            <person name="Kumar V."/>
            <person name="Lawres L."/>
            <person name="Pazzi J.E."/>
            <person name="Pablo J.V."/>
            <person name="Hung C."/>
            <person name="Brancato J."/>
            <person name="Kumari P."/>
            <person name="Orvis J."/>
            <person name="Tretina K."/>
            <person name="Chibucos M."/>
            <person name="Ott S."/>
            <person name="Sadzewicz L."/>
            <person name="Sengamalay N."/>
            <person name="Shetty A.C."/>
            <person name="Su Q."/>
            <person name="Tallon L."/>
            <person name="Fraser C.M."/>
            <person name="Frutos R."/>
            <person name="Molina D.M."/>
            <person name="Krause P.J."/>
            <person name="Ben Mamoun C."/>
        </authorList>
    </citation>
    <scope>NUCLEOTIDE SEQUENCE [LARGE SCALE GENOMIC DNA]</scope>
    <source>
        <strain evidence="1 2">RI</strain>
    </source>
</reference>
<reference evidence="1 2" key="1">
    <citation type="journal article" date="2012" name="Nucleic Acids Res.">
        <title>Sequencing of the smallest Apicomplexan genome from the human pathogen Babesia microti.</title>
        <authorList>
            <person name="Cornillot E."/>
            <person name="Hadj-Kaddour K."/>
            <person name="Dassouli A."/>
            <person name="Noel B."/>
            <person name="Ranwez V."/>
            <person name="Vacherie B."/>
            <person name="Augagneur Y."/>
            <person name="Bres V."/>
            <person name="Duclos A."/>
            <person name="Randazzo S."/>
            <person name="Carcy B."/>
            <person name="Debierre-Grockiego F."/>
            <person name="Delbecq S."/>
            <person name="Moubri-Menage K."/>
            <person name="Shams-Eldin H."/>
            <person name="Usmani-Brown S."/>
            <person name="Bringaud F."/>
            <person name="Wincker P."/>
            <person name="Vivares C.P."/>
            <person name="Schwarz R.T."/>
            <person name="Schetters T.P."/>
            <person name="Krause P.J."/>
            <person name="Gorenflot A."/>
            <person name="Berry V."/>
            <person name="Barbe V."/>
            <person name="Ben Mamoun C."/>
        </authorList>
    </citation>
    <scope>NUCLEOTIDE SEQUENCE [LARGE SCALE GENOMIC DNA]</scope>
    <source>
        <strain evidence="1 2">RI</strain>
    </source>
</reference>
<accession>A0A1R4ABX4</accession>
<keyword evidence="2" id="KW-1185">Reference proteome</keyword>
<dbReference type="KEGG" id="bmic:BMR1_03g02755"/>
<sequence>MYIPRVYTNVHLKNFIIVSKRSEVVDNTQKSLVRWAHSFAAPPSPNLDRLKHEIIEKFHPICFQIKRDCTFGTHLHDSHFMGILCSPSFEGKTYKEINSMVDKVLESIGLKGRVRLHCQPPSKFNKMYRHTRWKWNLDK</sequence>
<dbReference type="Proteomes" id="UP000002899">
    <property type="component" value="Chromosome III"/>
</dbReference>
<dbReference type="GeneID" id="24425193"/>
<protein>
    <submittedName>
        <fullName evidence="1">Uncharacterized protein</fullName>
    </submittedName>
</protein>
<reference evidence="1 2" key="2">
    <citation type="journal article" date="2013" name="PLoS ONE">
        <title>Whole genome mapping and re-organization of the nuclear and mitochondrial genomes of Babesia microti isolates.</title>
        <authorList>
            <person name="Cornillot E."/>
            <person name="Dassouli A."/>
            <person name="Garg A."/>
            <person name="Pachikara N."/>
            <person name="Randazzo S."/>
            <person name="Depoix D."/>
            <person name="Carcy B."/>
            <person name="Delbecq S."/>
            <person name="Frutos R."/>
            <person name="Silva J.C."/>
            <person name="Sutton R."/>
            <person name="Krause P.J."/>
            <person name="Mamoun C.B."/>
        </authorList>
    </citation>
    <scope>NUCLEOTIDE SEQUENCE [LARGE SCALE GENOMIC DNA]</scope>
    <source>
        <strain evidence="1 2">RI</strain>
    </source>
</reference>
<dbReference type="VEuPathDB" id="PiroplasmaDB:BMR1_03g02755"/>
<gene>
    <name evidence="1" type="ORF">BMR1_03g02755</name>
</gene>